<dbReference type="AlphaFoldDB" id="A0AAD7U4W2"/>
<sequence>MMIWVLAMVVQALEPSNVRRLVTHYDLALSRRPIATKMATGAVVEVLGDALAQLFQERQLRPERSRAVCLDGVLTGLVLHHVYGVQDRLLPPAHLAWWVPFCHIIVDECLVDPAFVAGFIAITDCDWRRLIPTLKASKLVSLTTLPVQWLNFRFAPLRYRVFVVNLIDFLCPVQSSPVQSSPPRRKAEGLEPPLAVGDGPGTEPVPAFAFAHEVESPAVGRIDSTPDTSAFACRIIAYASTISRVVAPTSSSELEPLYRATRCAGGGVAGGPPMRPASTAAQRLPVVVIIFYTNGRGPLNHGRANVVSV</sequence>
<dbReference type="PANTHER" id="PTHR11266:SF80">
    <property type="entry name" value="PEROXISOMAL MEMBRANE PROTEIN 2"/>
    <property type="match status" value="1"/>
</dbReference>
<comment type="similarity">
    <text evidence="2 6">Belongs to the peroxisomal membrane protein PXMP2/4 family.</text>
</comment>
<evidence type="ECO:0000256" key="7">
    <source>
        <dbReference type="SAM" id="MobiDB-lite"/>
    </source>
</evidence>
<evidence type="ECO:0000256" key="3">
    <source>
        <dbReference type="ARBA" id="ARBA00022692"/>
    </source>
</evidence>
<evidence type="ECO:0000313" key="9">
    <source>
        <dbReference type="Proteomes" id="UP001230188"/>
    </source>
</evidence>
<keyword evidence="4" id="KW-1133">Transmembrane helix</keyword>
<reference evidence="8" key="1">
    <citation type="submission" date="2023-01" db="EMBL/GenBank/DDBJ databases">
        <title>Metagenome sequencing of chrysophaentin producing Chrysophaeum taylorii.</title>
        <authorList>
            <person name="Davison J."/>
            <person name="Bewley C."/>
        </authorList>
    </citation>
    <scope>NUCLEOTIDE SEQUENCE</scope>
    <source>
        <strain evidence="8">NIES-1699</strain>
    </source>
</reference>
<dbReference type="EMBL" id="JAQMWT010000675">
    <property type="protein sequence ID" value="KAJ8598352.1"/>
    <property type="molecule type" value="Genomic_DNA"/>
</dbReference>
<accession>A0AAD7U4W2</accession>
<evidence type="ECO:0000256" key="5">
    <source>
        <dbReference type="ARBA" id="ARBA00023136"/>
    </source>
</evidence>
<comment type="caution">
    <text evidence="8">The sequence shown here is derived from an EMBL/GenBank/DDBJ whole genome shotgun (WGS) entry which is preliminary data.</text>
</comment>
<protein>
    <submittedName>
        <fullName evidence="8">Uncharacterized protein</fullName>
    </submittedName>
</protein>
<dbReference type="GO" id="GO:0016020">
    <property type="term" value="C:membrane"/>
    <property type="evidence" value="ECO:0007669"/>
    <property type="project" value="UniProtKB-SubCell"/>
</dbReference>
<comment type="subcellular location">
    <subcellularLocation>
        <location evidence="1">Membrane</location>
        <topology evidence="1">Multi-pass membrane protein</topology>
    </subcellularLocation>
</comment>
<dbReference type="GO" id="GO:0005737">
    <property type="term" value="C:cytoplasm"/>
    <property type="evidence" value="ECO:0007669"/>
    <property type="project" value="TreeGrafter"/>
</dbReference>
<evidence type="ECO:0000313" key="8">
    <source>
        <dbReference type="EMBL" id="KAJ8598352.1"/>
    </source>
</evidence>
<dbReference type="Proteomes" id="UP001230188">
    <property type="component" value="Unassembled WGS sequence"/>
</dbReference>
<keyword evidence="9" id="KW-1185">Reference proteome</keyword>
<evidence type="ECO:0000256" key="1">
    <source>
        <dbReference type="ARBA" id="ARBA00004141"/>
    </source>
</evidence>
<feature type="region of interest" description="Disordered" evidence="7">
    <location>
        <begin position="175"/>
        <end position="194"/>
    </location>
</feature>
<name>A0AAD7U4W2_9STRA</name>
<evidence type="ECO:0000256" key="2">
    <source>
        <dbReference type="ARBA" id="ARBA00006824"/>
    </source>
</evidence>
<proteinExistence type="inferred from homology"/>
<keyword evidence="5" id="KW-0472">Membrane</keyword>
<keyword evidence="3" id="KW-0812">Transmembrane</keyword>
<evidence type="ECO:0000256" key="6">
    <source>
        <dbReference type="RuleBase" id="RU363053"/>
    </source>
</evidence>
<organism evidence="8 9">
    <name type="scientific">Chrysophaeum taylorii</name>
    <dbReference type="NCBI Taxonomy" id="2483200"/>
    <lineage>
        <taxon>Eukaryota</taxon>
        <taxon>Sar</taxon>
        <taxon>Stramenopiles</taxon>
        <taxon>Ochrophyta</taxon>
        <taxon>Pelagophyceae</taxon>
        <taxon>Pelagomonadales</taxon>
        <taxon>Pelagomonadaceae</taxon>
        <taxon>Chrysophaeum</taxon>
    </lineage>
</organism>
<evidence type="ECO:0000256" key="4">
    <source>
        <dbReference type="ARBA" id="ARBA00022989"/>
    </source>
</evidence>
<gene>
    <name evidence="8" type="ORF">CTAYLR_003013</name>
</gene>
<dbReference type="InterPro" id="IPR007248">
    <property type="entry name" value="Mpv17_PMP22"/>
</dbReference>
<dbReference type="PANTHER" id="PTHR11266">
    <property type="entry name" value="PEROXISOMAL MEMBRANE PROTEIN 2, PXMP2 MPV17"/>
    <property type="match status" value="1"/>
</dbReference>